<dbReference type="InterPro" id="IPR058240">
    <property type="entry name" value="rSAM_sf"/>
</dbReference>
<evidence type="ECO:0000256" key="9">
    <source>
        <dbReference type="ARBA" id="ARBA00022723"/>
    </source>
</evidence>
<dbReference type="Pfam" id="PF12544">
    <property type="entry name" value="LAM_C"/>
    <property type="match status" value="1"/>
</dbReference>
<evidence type="ECO:0000256" key="10">
    <source>
        <dbReference type="ARBA" id="ARBA00022898"/>
    </source>
</evidence>
<evidence type="ECO:0000256" key="13">
    <source>
        <dbReference type="ARBA" id="ARBA00023235"/>
    </source>
</evidence>
<comment type="catalytic activity">
    <reaction evidence="1">
        <text>L-lysine = (3S)-3,6-diaminohexanoate</text>
        <dbReference type="Rhea" id="RHEA:19177"/>
        <dbReference type="ChEBI" id="CHEBI:32551"/>
        <dbReference type="ChEBI" id="CHEBI:57434"/>
        <dbReference type="EC" id="5.4.3.2"/>
    </reaction>
</comment>
<evidence type="ECO:0000256" key="12">
    <source>
        <dbReference type="ARBA" id="ARBA00023014"/>
    </source>
</evidence>
<evidence type="ECO:0000256" key="2">
    <source>
        <dbReference type="ARBA" id="ARBA00001933"/>
    </source>
</evidence>
<accession>A0A9J6RLM1</accession>
<dbReference type="PANTHER" id="PTHR30538">
    <property type="entry name" value="LYSINE 2,3-AMINOMUTASE-RELATED"/>
    <property type="match status" value="1"/>
</dbReference>
<evidence type="ECO:0000256" key="14">
    <source>
        <dbReference type="PIRSR" id="PIRSR004911-1"/>
    </source>
</evidence>
<evidence type="ECO:0000256" key="7">
    <source>
        <dbReference type="ARBA" id="ARBA00022485"/>
    </source>
</evidence>
<dbReference type="SFLD" id="SFLDF00283">
    <property type="entry name" value="L-lysine_2_3-aminomutase_(LAM"/>
    <property type="match status" value="1"/>
</dbReference>
<comment type="cofactor">
    <cofactor evidence="3">
        <name>[4Fe-4S] cluster</name>
        <dbReference type="ChEBI" id="CHEBI:49883"/>
    </cofactor>
</comment>
<evidence type="ECO:0000256" key="15">
    <source>
        <dbReference type="PIRSR" id="PIRSR603739-50"/>
    </source>
</evidence>
<evidence type="ECO:0000256" key="3">
    <source>
        <dbReference type="ARBA" id="ARBA00001966"/>
    </source>
</evidence>
<keyword evidence="8" id="KW-0949">S-adenosyl-L-methionine</keyword>
<dbReference type="SUPFAM" id="SSF102114">
    <property type="entry name" value="Radical SAM enzymes"/>
    <property type="match status" value="1"/>
</dbReference>
<dbReference type="NCBIfam" id="TIGR00238">
    <property type="entry name" value="KamA family radical SAM protein"/>
    <property type="match status" value="1"/>
</dbReference>
<keyword evidence="10 15" id="KW-0663">Pyridoxal phosphate</keyword>
<gene>
    <name evidence="17" type="ORF">O0V09_06755</name>
</gene>
<name>A0A9J6RLM1_9GAMM</name>
<dbReference type="PROSITE" id="PS51918">
    <property type="entry name" value="RADICAL_SAM"/>
    <property type="match status" value="1"/>
</dbReference>
<dbReference type="Proteomes" id="UP001069090">
    <property type="component" value="Unassembled WGS sequence"/>
</dbReference>
<feature type="domain" description="Radical SAM core" evidence="16">
    <location>
        <begin position="169"/>
        <end position="387"/>
    </location>
</feature>
<dbReference type="Gene3D" id="3.20.20.70">
    <property type="entry name" value="Aldolase class I"/>
    <property type="match status" value="1"/>
</dbReference>
<keyword evidence="9 14" id="KW-0479">Metal-binding</keyword>
<keyword evidence="11" id="KW-0408">Iron</keyword>
<dbReference type="GO" id="GO:0050066">
    <property type="term" value="F:L-lysine 2,3-aminomutase activity"/>
    <property type="evidence" value="ECO:0007669"/>
    <property type="project" value="UniProtKB-EC"/>
</dbReference>
<dbReference type="InterPro" id="IPR007197">
    <property type="entry name" value="rSAM"/>
</dbReference>
<keyword evidence="13" id="KW-0413">Isomerase</keyword>
<dbReference type="EC" id="5.4.3.2" evidence="5"/>
<dbReference type="InterPro" id="IPR003739">
    <property type="entry name" value="Lys_aminomutase/Glu_NH3_mut"/>
</dbReference>
<feature type="binding site" evidence="14">
    <location>
        <position position="187"/>
    </location>
    <ligand>
        <name>[4Fe-4S] cluster</name>
        <dbReference type="ChEBI" id="CHEBI:49883"/>
        <note>4Fe-4S-S-AdoMet</note>
    </ligand>
</feature>
<reference evidence="17 18" key="1">
    <citation type="submission" date="2022-12" db="EMBL/GenBank/DDBJ databases">
        <title>Dasania phycosphaerae sp. nov., isolated from particulate material of the south coast of Korea.</title>
        <authorList>
            <person name="Jiang Y."/>
        </authorList>
    </citation>
    <scope>NUCLEOTIDE SEQUENCE [LARGE SCALE GENOMIC DNA]</scope>
    <source>
        <strain evidence="17 18">GY-19</strain>
    </source>
</reference>
<evidence type="ECO:0000256" key="11">
    <source>
        <dbReference type="ARBA" id="ARBA00023004"/>
    </source>
</evidence>
<dbReference type="GO" id="GO:0046872">
    <property type="term" value="F:metal ion binding"/>
    <property type="evidence" value="ECO:0007669"/>
    <property type="project" value="UniProtKB-KW"/>
</dbReference>
<dbReference type="CDD" id="cd01335">
    <property type="entry name" value="Radical_SAM"/>
    <property type="match status" value="1"/>
</dbReference>
<comment type="cofactor">
    <cofactor evidence="2 15">
        <name>pyridoxal 5'-phosphate</name>
        <dbReference type="ChEBI" id="CHEBI:597326"/>
    </cofactor>
</comment>
<feature type="binding site" evidence="14">
    <location>
        <position position="183"/>
    </location>
    <ligand>
        <name>[4Fe-4S] cluster</name>
        <dbReference type="ChEBI" id="CHEBI:49883"/>
        <note>4Fe-4S-S-AdoMet</note>
    </ligand>
</feature>
<dbReference type="RefSeq" id="WP_258331046.1">
    <property type="nucleotide sequence ID" value="NZ_JAPTGG010000004.1"/>
</dbReference>
<keyword evidence="12 14" id="KW-0411">Iron-sulfur</keyword>
<evidence type="ECO:0000313" key="17">
    <source>
        <dbReference type="EMBL" id="MCZ0864893.1"/>
    </source>
</evidence>
<dbReference type="Pfam" id="PF04055">
    <property type="entry name" value="Radical_SAM"/>
    <property type="match status" value="1"/>
</dbReference>
<feature type="modified residue" description="N6-(pyridoxal phosphate)lysine" evidence="15">
    <location>
        <position position="396"/>
    </location>
</feature>
<organism evidence="17 18">
    <name type="scientific">Dasania phycosphaerae</name>
    <dbReference type="NCBI Taxonomy" id="2950436"/>
    <lineage>
        <taxon>Bacteria</taxon>
        <taxon>Pseudomonadati</taxon>
        <taxon>Pseudomonadota</taxon>
        <taxon>Gammaproteobacteria</taxon>
        <taxon>Cellvibrionales</taxon>
        <taxon>Spongiibacteraceae</taxon>
        <taxon>Dasania</taxon>
    </lineage>
</organism>
<keyword evidence="7 14" id="KW-0004">4Fe-4S</keyword>
<dbReference type="InterPro" id="IPR025895">
    <property type="entry name" value="LAM_C_dom"/>
</dbReference>
<dbReference type="PIRSF" id="PIRSF004911">
    <property type="entry name" value="DUF160"/>
    <property type="match status" value="1"/>
</dbReference>
<evidence type="ECO:0000313" key="18">
    <source>
        <dbReference type="Proteomes" id="UP001069090"/>
    </source>
</evidence>
<dbReference type="SFLD" id="SFLDG01070">
    <property type="entry name" value="PLP-dependent"/>
    <property type="match status" value="1"/>
</dbReference>
<dbReference type="Gene3D" id="6.10.140.1170">
    <property type="match status" value="1"/>
</dbReference>
<feature type="binding site" evidence="14">
    <location>
        <position position="190"/>
    </location>
    <ligand>
        <name>[4Fe-4S] cluster</name>
        <dbReference type="ChEBI" id="CHEBI:49883"/>
        <note>4Fe-4S-S-AdoMet</note>
    </ligand>
</feature>
<dbReference type="EMBL" id="JAPTGG010000004">
    <property type="protein sequence ID" value="MCZ0864893.1"/>
    <property type="molecule type" value="Genomic_DNA"/>
</dbReference>
<dbReference type="SFLD" id="SFLDS00029">
    <property type="entry name" value="Radical_SAM"/>
    <property type="match status" value="1"/>
</dbReference>
<dbReference type="PANTHER" id="PTHR30538:SF1">
    <property type="entry name" value="L-LYSINE 2,3-AMINOMUTASE"/>
    <property type="match status" value="1"/>
</dbReference>
<dbReference type="InterPro" id="IPR013785">
    <property type="entry name" value="Aldolase_TIM"/>
</dbReference>
<keyword evidence="18" id="KW-1185">Reference proteome</keyword>
<comment type="caution">
    <text evidence="17">The sequence shown here is derived from an EMBL/GenBank/DDBJ whole genome shotgun (WGS) entry which is preliminary data.</text>
</comment>
<comment type="similarity">
    <text evidence="4">Belongs to the radical SAM superfamily. KamA family.</text>
</comment>
<dbReference type="GO" id="GO:0051539">
    <property type="term" value="F:4 iron, 4 sulfur cluster binding"/>
    <property type="evidence" value="ECO:0007669"/>
    <property type="project" value="UniProtKB-KW"/>
</dbReference>
<evidence type="ECO:0000256" key="4">
    <source>
        <dbReference type="ARBA" id="ARBA00008703"/>
    </source>
</evidence>
<dbReference type="AlphaFoldDB" id="A0A9J6RLM1"/>
<sequence>MDNIIRDEEPPSLATAMLSTPSAISVVDLKPKAFPPATVQPIRVIHNRRRNRFRLSKASAEFLRRFYPQATADDWNDWRWQNRHRVRTLEDLERIVTLSEDERAAIVRHQGALPVGITPYYASLIDSENTSQGLRRTVIPVLSEYETSAGENEDPLGEDHHSPVPGLVHRYPDRVLLLVTNFCSVYCRYCTRARMVGSAGERSVKKSDIEAAFDYIRQHTEIRDVLISGGDPLSLDDEKLDYVLRNLRAIPHVEFIRIGSKQPVVQPMRITSELTRMLKRYHPLWMSLHFTHADELTPEVVAACGRLADAGIPLGSQTVLLKGVNDDVNTMTTLMHGLLKARVKPYYLYQCDPISGSAHFRTPVSTGVELIRAMRGHTTGYAIPTFVVDAPNGGGKIPIAPDYVQGYDDNGELLLKSYDGGVYRYPDSGARLPIAQASKQEEVISWEHL</sequence>
<dbReference type="InterPro" id="IPR022459">
    <property type="entry name" value="Lysine_aminomutase"/>
</dbReference>
<proteinExistence type="inferred from homology"/>
<evidence type="ECO:0000256" key="6">
    <source>
        <dbReference type="ARBA" id="ARBA00022363"/>
    </source>
</evidence>
<protein>
    <recommendedName>
        <fullName evidence="6">L-lysine 2,3-aminomutase</fullName>
        <ecNumber evidence="5">5.4.3.2</ecNumber>
    </recommendedName>
</protein>
<evidence type="ECO:0000256" key="8">
    <source>
        <dbReference type="ARBA" id="ARBA00022691"/>
    </source>
</evidence>
<evidence type="ECO:0000259" key="16">
    <source>
        <dbReference type="PROSITE" id="PS51918"/>
    </source>
</evidence>
<evidence type="ECO:0000256" key="5">
    <source>
        <dbReference type="ARBA" id="ARBA00012144"/>
    </source>
</evidence>
<evidence type="ECO:0000256" key="1">
    <source>
        <dbReference type="ARBA" id="ARBA00000911"/>
    </source>
</evidence>